<dbReference type="PANTHER" id="PTHR30627">
    <property type="entry name" value="PEPTIDOGLYCAN D,D-TRANSPEPTIDASE"/>
    <property type="match status" value="1"/>
</dbReference>
<dbReference type="PANTHER" id="PTHR30627:SF1">
    <property type="entry name" value="PEPTIDOGLYCAN D,D-TRANSPEPTIDASE FTSI"/>
    <property type="match status" value="1"/>
</dbReference>
<comment type="caution">
    <text evidence="5">The sequence shown here is derived from an EMBL/GenBank/DDBJ whole genome shotgun (WGS) entry which is preliminary data.</text>
</comment>
<keyword evidence="2" id="KW-0472">Membrane</keyword>
<proteinExistence type="predicted"/>
<sequence length="567" mass="62279">MSFDPTHRIRFLGWCVVAATLLFGARLYFLQVVRAEEFLARADRQYAESSAGLFNRGDIFFTAKKGERVVAASQKSGFTLVLDATKVTDAEAAYAALAPFITMSKDEFLARARKTGDSYEEITRRLPEDAAARIEELSIPGAVLARERWRFYPSGARAAHALGFVGYGEEDSLVGRYGLERYYEDTLRRAYISPYKNFFAELLGFAKGGAEQLAGNVSVSIEPSVESYVEQALRAVGEKFSSRETGGIVMDPRTGEVLAMAAFPSFDPNNFQKEKDWRVFVNPLVENVYEFGSIMKPLTMAAGIDAGAVTPQATYYDKGFLELDGKTIYNFDKKGRGTVSMQEVLNQSLNTGAAFVALKMGTENFAEYLRSFGVGEETGIDLPNEASGLVANLNSPRQIEYATASFGQGIALTPIAMTRALASLANKGMLPNPHLATRISYELGTFSHPSFGESNKVLSSETVGEVTKMLVQVVDKALLGGSKKLEHWSVAAKTGTAQIAKTNSGGYSEDKFLHSFFGYFPAYEPRFIVFLYTVEPKGVSFAANTLTEPFFDIAKFLLNYYAVPPDR</sequence>
<gene>
    <name evidence="5" type="ORF">A2938_00100</name>
</gene>
<protein>
    <recommendedName>
        <fullName evidence="7">Penicillin-binding protein transpeptidase domain-containing protein</fullName>
    </recommendedName>
</protein>
<dbReference type="SUPFAM" id="SSF56519">
    <property type="entry name" value="Penicillin binding protein dimerisation domain"/>
    <property type="match status" value="1"/>
</dbReference>
<dbReference type="InterPro" id="IPR005311">
    <property type="entry name" value="PBP_dimer"/>
</dbReference>
<dbReference type="Gene3D" id="3.30.450.330">
    <property type="match status" value="1"/>
</dbReference>
<dbReference type="EMBL" id="MHSA01000022">
    <property type="protein sequence ID" value="OHA33839.1"/>
    <property type="molecule type" value="Genomic_DNA"/>
</dbReference>
<evidence type="ECO:0000256" key="1">
    <source>
        <dbReference type="ARBA" id="ARBA00004370"/>
    </source>
</evidence>
<evidence type="ECO:0008006" key="7">
    <source>
        <dbReference type="Google" id="ProtNLM"/>
    </source>
</evidence>
<dbReference type="Pfam" id="PF00905">
    <property type="entry name" value="Transpeptidase"/>
    <property type="match status" value="1"/>
</dbReference>
<dbReference type="GO" id="GO:0071555">
    <property type="term" value="P:cell wall organization"/>
    <property type="evidence" value="ECO:0007669"/>
    <property type="project" value="TreeGrafter"/>
</dbReference>
<accession>A0A1G2NEE8</accession>
<evidence type="ECO:0000259" key="4">
    <source>
        <dbReference type="Pfam" id="PF03717"/>
    </source>
</evidence>
<reference evidence="5 6" key="1">
    <citation type="journal article" date="2016" name="Nat. Commun.">
        <title>Thousands of microbial genomes shed light on interconnected biogeochemical processes in an aquifer system.</title>
        <authorList>
            <person name="Anantharaman K."/>
            <person name="Brown C.T."/>
            <person name="Hug L.A."/>
            <person name="Sharon I."/>
            <person name="Castelle C.J."/>
            <person name="Probst A.J."/>
            <person name="Thomas B.C."/>
            <person name="Singh A."/>
            <person name="Wilkins M.J."/>
            <person name="Karaoz U."/>
            <person name="Brodie E.L."/>
            <person name="Williams K.H."/>
            <person name="Hubbard S.S."/>
            <person name="Banfield J.F."/>
        </authorList>
    </citation>
    <scope>NUCLEOTIDE SEQUENCE [LARGE SCALE GENOMIC DNA]</scope>
</reference>
<dbReference type="InterPro" id="IPR050515">
    <property type="entry name" value="Beta-lactam/transpept"/>
</dbReference>
<organism evidence="5 6">
    <name type="scientific">Candidatus Taylorbacteria bacterium RIFCSPLOWO2_01_FULL_48_100</name>
    <dbReference type="NCBI Taxonomy" id="1802322"/>
    <lineage>
        <taxon>Bacteria</taxon>
        <taxon>Candidatus Tayloriibacteriota</taxon>
    </lineage>
</organism>
<dbReference type="InterPro" id="IPR001460">
    <property type="entry name" value="PCN-bd_Tpept"/>
</dbReference>
<dbReference type="SUPFAM" id="SSF56601">
    <property type="entry name" value="beta-lactamase/transpeptidase-like"/>
    <property type="match status" value="1"/>
</dbReference>
<dbReference type="Gene3D" id="3.90.1310.10">
    <property type="entry name" value="Penicillin-binding protein 2a (Domain 2)"/>
    <property type="match status" value="1"/>
</dbReference>
<feature type="domain" description="Penicillin-binding protein transpeptidase" evidence="3">
    <location>
        <begin position="248"/>
        <end position="551"/>
    </location>
</feature>
<comment type="subcellular location">
    <subcellularLocation>
        <location evidence="1">Membrane</location>
    </subcellularLocation>
</comment>
<dbReference type="Gene3D" id="3.40.710.10">
    <property type="entry name" value="DD-peptidase/beta-lactamase superfamily"/>
    <property type="match status" value="1"/>
</dbReference>
<evidence type="ECO:0000259" key="3">
    <source>
        <dbReference type="Pfam" id="PF00905"/>
    </source>
</evidence>
<dbReference type="GO" id="GO:0005886">
    <property type="term" value="C:plasma membrane"/>
    <property type="evidence" value="ECO:0007669"/>
    <property type="project" value="TreeGrafter"/>
</dbReference>
<dbReference type="Pfam" id="PF03717">
    <property type="entry name" value="PBP_dimer"/>
    <property type="match status" value="1"/>
</dbReference>
<dbReference type="GO" id="GO:0008658">
    <property type="term" value="F:penicillin binding"/>
    <property type="evidence" value="ECO:0007669"/>
    <property type="project" value="InterPro"/>
</dbReference>
<dbReference type="InterPro" id="IPR036138">
    <property type="entry name" value="PBP_dimer_sf"/>
</dbReference>
<name>A0A1G2NEE8_9BACT</name>
<dbReference type="AlphaFoldDB" id="A0A1G2NEE8"/>
<evidence type="ECO:0000256" key="2">
    <source>
        <dbReference type="ARBA" id="ARBA00023136"/>
    </source>
</evidence>
<dbReference type="Proteomes" id="UP000177797">
    <property type="component" value="Unassembled WGS sequence"/>
</dbReference>
<dbReference type="InterPro" id="IPR012338">
    <property type="entry name" value="Beta-lactam/transpept-like"/>
</dbReference>
<evidence type="ECO:0000313" key="6">
    <source>
        <dbReference type="Proteomes" id="UP000177797"/>
    </source>
</evidence>
<feature type="domain" description="Penicillin-binding protein dimerisation" evidence="4">
    <location>
        <begin position="69"/>
        <end position="188"/>
    </location>
</feature>
<evidence type="ECO:0000313" key="5">
    <source>
        <dbReference type="EMBL" id="OHA33839.1"/>
    </source>
</evidence>